<evidence type="ECO:0000256" key="4">
    <source>
        <dbReference type="ARBA" id="ARBA00022692"/>
    </source>
</evidence>
<dbReference type="InterPro" id="IPR001873">
    <property type="entry name" value="ENaC"/>
</dbReference>
<dbReference type="PRINTS" id="PR01078">
    <property type="entry name" value="AMINACHANNEL"/>
</dbReference>
<organism evidence="13 14">
    <name type="scientific">Candidula unifasciata</name>
    <dbReference type="NCBI Taxonomy" id="100452"/>
    <lineage>
        <taxon>Eukaryota</taxon>
        <taxon>Metazoa</taxon>
        <taxon>Spiralia</taxon>
        <taxon>Lophotrochozoa</taxon>
        <taxon>Mollusca</taxon>
        <taxon>Gastropoda</taxon>
        <taxon>Heterobranchia</taxon>
        <taxon>Euthyneura</taxon>
        <taxon>Panpulmonata</taxon>
        <taxon>Eupulmonata</taxon>
        <taxon>Stylommatophora</taxon>
        <taxon>Helicina</taxon>
        <taxon>Helicoidea</taxon>
        <taxon>Geomitridae</taxon>
        <taxon>Candidula</taxon>
    </lineage>
</organism>
<evidence type="ECO:0000256" key="2">
    <source>
        <dbReference type="ARBA" id="ARBA00022448"/>
    </source>
</evidence>
<evidence type="ECO:0000256" key="7">
    <source>
        <dbReference type="ARBA" id="ARBA00023065"/>
    </source>
</evidence>
<evidence type="ECO:0000256" key="10">
    <source>
        <dbReference type="ARBA" id="ARBA00023303"/>
    </source>
</evidence>
<keyword evidence="3 11" id="KW-0894">Sodium channel</keyword>
<keyword evidence="10 11" id="KW-0407">Ion channel</keyword>
<evidence type="ECO:0000256" key="1">
    <source>
        <dbReference type="ARBA" id="ARBA00004141"/>
    </source>
</evidence>
<name>A0A8S3ZXV5_9EUPU</name>
<feature type="non-terminal residue" evidence="13">
    <location>
        <position position="395"/>
    </location>
</feature>
<dbReference type="PANTHER" id="PTHR11690:SF248">
    <property type="entry name" value="PICKPOCKET 17, ISOFORM A"/>
    <property type="match status" value="1"/>
</dbReference>
<dbReference type="OrthoDB" id="6021021at2759"/>
<dbReference type="PANTHER" id="PTHR11690">
    <property type="entry name" value="AMILORIDE-SENSITIVE SODIUM CHANNEL-RELATED"/>
    <property type="match status" value="1"/>
</dbReference>
<protein>
    <submittedName>
        <fullName evidence="13">Uncharacterized protein</fullName>
    </submittedName>
</protein>
<dbReference type="GO" id="GO:0015280">
    <property type="term" value="F:ligand-gated sodium channel activity"/>
    <property type="evidence" value="ECO:0007669"/>
    <property type="project" value="TreeGrafter"/>
</dbReference>
<evidence type="ECO:0000256" key="12">
    <source>
        <dbReference type="SAM" id="MobiDB-lite"/>
    </source>
</evidence>
<keyword evidence="14" id="KW-1185">Reference proteome</keyword>
<evidence type="ECO:0000313" key="13">
    <source>
        <dbReference type="EMBL" id="CAG5134503.1"/>
    </source>
</evidence>
<accession>A0A8S3ZXV5</accession>
<comment type="subcellular location">
    <subcellularLocation>
        <location evidence="1">Membrane</location>
        <topology evidence="1">Multi-pass membrane protein</topology>
    </subcellularLocation>
</comment>
<keyword evidence="6" id="KW-0915">Sodium</keyword>
<evidence type="ECO:0000256" key="3">
    <source>
        <dbReference type="ARBA" id="ARBA00022461"/>
    </source>
</evidence>
<dbReference type="Gene3D" id="2.60.470.10">
    <property type="entry name" value="Acid-sensing ion channels like domains"/>
    <property type="match status" value="1"/>
</dbReference>
<dbReference type="AlphaFoldDB" id="A0A8S3ZXV5"/>
<evidence type="ECO:0000256" key="8">
    <source>
        <dbReference type="ARBA" id="ARBA00023136"/>
    </source>
</evidence>
<dbReference type="GO" id="GO:0005886">
    <property type="term" value="C:plasma membrane"/>
    <property type="evidence" value="ECO:0007669"/>
    <property type="project" value="TreeGrafter"/>
</dbReference>
<sequence>HIVHLYDQHIVHPSIVLYDQHTPYDQHLYDQHIIQHCPPVGPAHVHLGPAHCPPKVPRQMIDVKPLHNNNSRDNSISSSQKTDSTTSSRHGLSSVFLEYSDKCSLVGVPYIRNAKNLCERTTGLKLVNRLLFASYFSYGKHTQISLGFDTLDFPAITFCNVNAMRWSQRGNASAELLKVIDAVSMDSLHKNVKQWAPRFDDSPNNKRYIICLVTDMCVNAPPGNMRENNFFDSMPSGNITSPRASVSDFYKQKYPDSWQGQCKQSTFDSLQTTFKDYWVQEPPEKRLTMGHQIQNMLIQCSYAGGQCVMSNFTVSQSTSYGNCYTIQNTLWAARRSGPDQGFQLILFLETDEYVPGITNEKGIQLIIHEQGTTAFPDDEGIAVAAGTQTVIGLRQ</sequence>
<evidence type="ECO:0000256" key="5">
    <source>
        <dbReference type="ARBA" id="ARBA00022989"/>
    </source>
</evidence>
<keyword evidence="2 11" id="KW-0813">Transport</keyword>
<keyword evidence="5" id="KW-1133">Transmembrane helix</keyword>
<evidence type="ECO:0000313" key="14">
    <source>
        <dbReference type="Proteomes" id="UP000678393"/>
    </source>
</evidence>
<comment type="similarity">
    <text evidence="11">Belongs to the amiloride-sensitive sodium channel (TC 1.A.6) family.</text>
</comment>
<dbReference type="Proteomes" id="UP000678393">
    <property type="component" value="Unassembled WGS sequence"/>
</dbReference>
<feature type="non-terminal residue" evidence="13">
    <location>
        <position position="1"/>
    </location>
</feature>
<evidence type="ECO:0000256" key="6">
    <source>
        <dbReference type="ARBA" id="ARBA00023053"/>
    </source>
</evidence>
<feature type="region of interest" description="Disordered" evidence="12">
    <location>
        <begin position="65"/>
        <end position="88"/>
    </location>
</feature>
<feature type="compositionally biased region" description="Low complexity" evidence="12">
    <location>
        <begin position="68"/>
        <end position="88"/>
    </location>
</feature>
<proteinExistence type="inferred from homology"/>
<gene>
    <name evidence="13" type="ORF">CUNI_LOCUS20061</name>
</gene>
<keyword evidence="7 11" id="KW-0406">Ion transport</keyword>
<evidence type="ECO:0000256" key="11">
    <source>
        <dbReference type="RuleBase" id="RU000679"/>
    </source>
</evidence>
<comment type="caution">
    <text evidence="13">The sequence shown here is derived from an EMBL/GenBank/DDBJ whole genome shotgun (WGS) entry which is preliminary data.</text>
</comment>
<keyword evidence="9 11" id="KW-0739">Sodium transport</keyword>
<dbReference type="EMBL" id="CAJHNH020007257">
    <property type="protein sequence ID" value="CAG5134503.1"/>
    <property type="molecule type" value="Genomic_DNA"/>
</dbReference>
<reference evidence="13" key="1">
    <citation type="submission" date="2021-04" db="EMBL/GenBank/DDBJ databases">
        <authorList>
            <consortium name="Molecular Ecology Group"/>
        </authorList>
    </citation>
    <scope>NUCLEOTIDE SEQUENCE</scope>
</reference>
<keyword evidence="8" id="KW-0472">Membrane</keyword>
<dbReference type="Pfam" id="PF00858">
    <property type="entry name" value="ASC"/>
    <property type="match status" value="1"/>
</dbReference>
<evidence type="ECO:0000256" key="9">
    <source>
        <dbReference type="ARBA" id="ARBA00023201"/>
    </source>
</evidence>
<keyword evidence="4 11" id="KW-0812">Transmembrane</keyword>